<name>A0A077AWM7_9PROT</name>
<organism evidence="1 2">
    <name type="scientific">Candidatus Odyssella acanthamoebae</name>
    <dbReference type="NCBI Taxonomy" id="91604"/>
    <lineage>
        <taxon>Bacteria</taxon>
        <taxon>Pseudomonadati</taxon>
        <taxon>Pseudomonadota</taxon>
        <taxon>Alphaproteobacteria</taxon>
        <taxon>Holosporales</taxon>
        <taxon>Candidatus Paracaedibacteraceae</taxon>
        <taxon>Candidatus Odyssella</taxon>
    </lineage>
</organism>
<evidence type="ECO:0000313" key="2">
    <source>
        <dbReference type="Proteomes" id="UP000028926"/>
    </source>
</evidence>
<dbReference type="KEGG" id="paca:ID47_03705"/>
<reference evidence="1 2" key="1">
    <citation type="submission" date="2014-07" db="EMBL/GenBank/DDBJ databases">
        <title>Comparative genomic insights into amoeba endosymbionts belonging to the families of Holosporaceae and Candidatus Midichloriaceae within Rickettsiales.</title>
        <authorList>
            <person name="Wang Z."/>
            <person name="Wu M."/>
        </authorList>
    </citation>
    <scope>NUCLEOTIDE SEQUENCE [LARGE SCALE GENOMIC DNA]</scope>
    <source>
        <strain evidence="1">PRA3</strain>
    </source>
</reference>
<accession>A0A077AWM7</accession>
<dbReference type="STRING" id="91604.ID47_03705"/>
<dbReference type="AlphaFoldDB" id="A0A077AWM7"/>
<dbReference type="RefSeq" id="WP_038463913.1">
    <property type="nucleotide sequence ID" value="NZ_CP008941.1"/>
</dbReference>
<proteinExistence type="predicted"/>
<dbReference type="HOGENOM" id="CLU_887641_0_0_5"/>
<gene>
    <name evidence="1" type="ORF">ID47_03705</name>
</gene>
<dbReference type="Proteomes" id="UP000028926">
    <property type="component" value="Chromosome"/>
</dbReference>
<sequence length="313" mass="35960">MQLSSCSDASEVATGTTIIRDVNQSSLQEQQKSFSETIDGLIPLTQAHLDFADKFIASIATFKTDLSEINDVETENFVKLYLSRSFTVDRDKVSLRNLVRHLYYLQANDQATTRYILDVLESLKWAIMDQKIEFTHPEVQKALTNLLINIADITEATSIDIGTLIQSLQSVKDQNTNQTMIETLSSIKSSLLPRKEKSALYDTFINQYIDKKKNPDIVQQHELCMFYIELEKWLHPFCHYLPKNFDDFINMNKKVSPFNIQINILVIVKTKSLCQIIIDEVNGVKLTAAKAKLRERIKAQFKTLADEFPQRKK</sequence>
<evidence type="ECO:0000313" key="1">
    <source>
        <dbReference type="EMBL" id="AIK96038.1"/>
    </source>
</evidence>
<dbReference type="EMBL" id="CP008941">
    <property type="protein sequence ID" value="AIK96038.1"/>
    <property type="molecule type" value="Genomic_DNA"/>
</dbReference>
<protein>
    <submittedName>
        <fullName evidence="1">Uncharacterized protein</fullName>
    </submittedName>
</protein>
<keyword evidence="2" id="KW-1185">Reference proteome</keyword>